<sequence length="325" mass="35620">MEGSKGRVCVTGGAGFIASSIIETLLLNGYSVNTTVRSHPEYEEDPSFLYNIAGASQRLQVFNADLSNPESFNAAIEGCIGVFHVAAPVNFELREPEEVVTKRSIDGALGILKACLNSKTVKRVVYTSSASAVTLNGKEEQVKDESFWSDVDYLRSSKNYYGVSKTLTEKAVHEFGEQNGLDVVTIIPSFAFGPFICPKLPSSVNATLNFALGKKGPFGMMLQTPMVHVEDVARAHIFLLEHSSPKGRYCCSQCLVTFERISELLSAKYPELQPLIVNSVKQIEGIKLSDLSSKKLIDAGFVFKYGLEEMLDDAIQCCKEKGLYL</sequence>
<dbReference type="SUPFAM" id="SSF51735">
    <property type="entry name" value="NAD(P)-binding Rossmann-fold domains"/>
    <property type="match status" value="1"/>
</dbReference>
<dbReference type="InterPro" id="IPR001509">
    <property type="entry name" value="Epimerase_deHydtase"/>
</dbReference>
<accession>A0AAN9KDR9</accession>
<dbReference type="FunFam" id="3.40.50.720:FF:000085">
    <property type="entry name" value="Dihydroflavonol reductase"/>
    <property type="match status" value="1"/>
</dbReference>
<dbReference type="InterPro" id="IPR050425">
    <property type="entry name" value="NAD(P)_dehydrat-like"/>
</dbReference>
<protein>
    <recommendedName>
        <fullName evidence="4">NAD-dependent epimerase/dehydratase domain-containing protein</fullName>
    </recommendedName>
</protein>
<dbReference type="Proteomes" id="UP001367508">
    <property type="component" value="Unassembled WGS sequence"/>
</dbReference>
<dbReference type="AlphaFoldDB" id="A0AAN9KDR9"/>
<comment type="similarity">
    <text evidence="3">Belongs to the NAD(P)-dependent epimerase/dehydratase family. Dihydroflavonol-4-reductase subfamily.</text>
</comment>
<evidence type="ECO:0000256" key="1">
    <source>
        <dbReference type="ARBA" id="ARBA00022857"/>
    </source>
</evidence>
<evidence type="ECO:0000313" key="6">
    <source>
        <dbReference type="Proteomes" id="UP001367508"/>
    </source>
</evidence>
<organism evidence="5 6">
    <name type="scientific">Canavalia gladiata</name>
    <name type="common">Sword bean</name>
    <name type="synonym">Dolichos gladiatus</name>
    <dbReference type="NCBI Taxonomy" id="3824"/>
    <lineage>
        <taxon>Eukaryota</taxon>
        <taxon>Viridiplantae</taxon>
        <taxon>Streptophyta</taxon>
        <taxon>Embryophyta</taxon>
        <taxon>Tracheophyta</taxon>
        <taxon>Spermatophyta</taxon>
        <taxon>Magnoliopsida</taxon>
        <taxon>eudicotyledons</taxon>
        <taxon>Gunneridae</taxon>
        <taxon>Pentapetalae</taxon>
        <taxon>rosids</taxon>
        <taxon>fabids</taxon>
        <taxon>Fabales</taxon>
        <taxon>Fabaceae</taxon>
        <taxon>Papilionoideae</taxon>
        <taxon>50 kb inversion clade</taxon>
        <taxon>NPAAA clade</taxon>
        <taxon>indigoferoid/millettioid clade</taxon>
        <taxon>Phaseoleae</taxon>
        <taxon>Canavalia</taxon>
    </lineage>
</organism>
<dbReference type="CDD" id="cd08958">
    <property type="entry name" value="FR_SDR_e"/>
    <property type="match status" value="1"/>
</dbReference>
<dbReference type="PANTHER" id="PTHR10366">
    <property type="entry name" value="NAD DEPENDENT EPIMERASE/DEHYDRATASE"/>
    <property type="match status" value="1"/>
</dbReference>
<dbReference type="EMBL" id="JAYMYQ010000009">
    <property type="protein sequence ID" value="KAK7314272.1"/>
    <property type="molecule type" value="Genomic_DNA"/>
</dbReference>
<keyword evidence="1" id="KW-0521">NADP</keyword>
<dbReference type="Gene3D" id="3.40.50.720">
    <property type="entry name" value="NAD(P)-binding Rossmann-like Domain"/>
    <property type="match status" value="1"/>
</dbReference>
<keyword evidence="6" id="KW-1185">Reference proteome</keyword>
<proteinExistence type="inferred from homology"/>
<keyword evidence="2" id="KW-0560">Oxidoreductase</keyword>
<evidence type="ECO:0000256" key="2">
    <source>
        <dbReference type="ARBA" id="ARBA00023002"/>
    </source>
</evidence>
<dbReference type="PANTHER" id="PTHR10366:SF563">
    <property type="entry name" value="CINNAMOYL-COA REDUCTASE 16"/>
    <property type="match status" value="1"/>
</dbReference>
<feature type="domain" description="NAD-dependent epimerase/dehydratase" evidence="4">
    <location>
        <begin position="8"/>
        <end position="244"/>
    </location>
</feature>
<dbReference type="GO" id="GO:0016616">
    <property type="term" value="F:oxidoreductase activity, acting on the CH-OH group of donors, NAD or NADP as acceptor"/>
    <property type="evidence" value="ECO:0007669"/>
    <property type="project" value="TreeGrafter"/>
</dbReference>
<dbReference type="InterPro" id="IPR036291">
    <property type="entry name" value="NAD(P)-bd_dom_sf"/>
</dbReference>
<name>A0AAN9KDR9_CANGL</name>
<gene>
    <name evidence="5" type="ORF">VNO77_39486</name>
</gene>
<evidence type="ECO:0000256" key="3">
    <source>
        <dbReference type="ARBA" id="ARBA00023445"/>
    </source>
</evidence>
<dbReference type="Pfam" id="PF01370">
    <property type="entry name" value="Epimerase"/>
    <property type="match status" value="1"/>
</dbReference>
<evidence type="ECO:0000313" key="5">
    <source>
        <dbReference type="EMBL" id="KAK7314272.1"/>
    </source>
</evidence>
<comment type="caution">
    <text evidence="5">The sequence shown here is derived from an EMBL/GenBank/DDBJ whole genome shotgun (WGS) entry which is preliminary data.</text>
</comment>
<evidence type="ECO:0000259" key="4">
    <source>
        <dbReference type="Pfam" id="PF01370"/>
    </source>
</evidence>
<reference evidence="5 6" key="1">
    <citation type="submission" date="2024-01" db="EMBL/GenBank/DDBJ databases">
        <title>The genomes of 5 underutilized Papilionoideae crops provide insights into root nodulation and disease resistanc.</title>
        <authorList>
            <person name="Jiang F."/>
        </authorList>
    </citation>
    <scope>NUCLEOTIDE SEQUENCE [LARGE SCALE GENOMIC DNA]</scope>
    <source>
        <strain evidence="5">LVBAO_FW01</strain>
        <tissue evidence="5">Leaves</tissue>
    </source>
</reference>